<dbReference type="PROSITE" id="PS50113">
    <property type="entry name" value="PAC"/>
    <property type="match status" value="2"/>
</dbReference>
<evidence type="ECO:0000256" key="4">
    <source>
        <dbReference type="ARBA" id="ARBA00022679"/>
    </source>
</evidence>
<proteinExistence type="predicted"/>
<reference evidence="9 10" key="1">
    <citation type="submission" date="2022-12" db="EMBL/GenBank/DDBJ databases">
        <title>Genome Sequence of Deinococcus aquaticus Type Strain PB314.</title>
        <authorList>
            <person name="Albert C."/>
            <person name="Hill J."/>
            <person name="Boren L."/>
            <person name="Scholz-Ng S."/>
            <person name="Fatema N."/>
            <person name="Grosso R."/>
            <person name="Soboslay E."/>
            <person name="Tuohy J."/>
        </authorList>
    </citation>
    <scope>NUCLEOTIDE SEQUENCE [LARGE SCALE GENOMIC DNA]</scope>
    <source>
        <strain evidence="9 10">PB-314</strain>
    </source>
</reference>
<dbReference type="SMART" id="SM00086">
    <property type="entry name" value="PAC"/>
    <property type="match status" value="3"/>
</dbReference>
<dbReference type="NCBIfam" id="TIGR00229">
    <property type="entry name" value="sensory_box"/>
    <property type="match status" value="3"/>
</dbReference>
<dbReference type="PROSITE" id="PS50109">
    <property type="entry name" value="HIS_KIN"/>
    <property type="match status" value="1"/>
</dbReference>
<dbReference type="Pfam" id="PF02518">
    <property type="entry name" value="HATPase_c"/>
    <property type="match status" value="1"/>
</dbReference>
<evidence type="ECO:0000256" key="5">
    <source>
        <dbReference type="ARBA" id="ARBA00022777"/>
    </source>
</evidence>
<evidence type="ECO:0000256" key="1">
    <source>
        <dbReference type="ARBA" id="ARBA00000085"/>
    </source>
</evidence>
<dbReference type="InterPro" id="IPR000014">
    <property type="entry name" value="PAS"/>
</dbReference>
<dbReference type="InterPro" id="IPR004358">
    <property type="entry name" value="Sig_transdc_His_kin-like_C"/>
</dbReference>
<evidence type="ECO:0000313" key="10">
    <source>
        <dbReference type="Proteomes" id="UP001217044"/>
    </source>
</evidence>
<dbReference type="Gene3D" id="1.10.287.130">
    <property type="match status" value="1"/>
</dbReference>
<dbReference type="EMBL" id="CP115165">
    <property type="protein sequence ID" value="WDA59824.1"/>
    <property type="molecule type" value="Genomic_DNA"/>
</dbReference>
<dbReference type="InterPro" id="IPR013655">
    <property type="entry name" value="PAS_fold_3"/>
</dbReference>
<dbReference type="SUPFAM" id="SSF55874">
    <property type="entry name" value="ATPase domain of HSP90 chaperone/DNA topoisomerase II/histidine kinase"/>
    <property type="match status" value="1"/>
</dbReference>
<evidence type="ECO:0000256" key="3">
    <source>
        <dbReference type="ARBA" id="ARBA00022553"/>
    </source>
</evidence>
<dbReference type="InterPro" id="IPR003661">
    <property type="entry name" value="HisK_dim/P_dom"/>
</dbReference>
<accession>A0ABY7V3Q7</accession>
<dbReference type="InterPro" id="IPR013656">
    <property type="entry name" value="PAS_4"/>
</dbReference>
<feature type="domain" description="PAS" evidence="7">
    <location>
        <begin position="151"/>
        <end position="188"/>
    </location>
</feature>
<dbReference type="InterPro" id="IPR003594">
    <property type="entry name" value="HATPase_dom"/>
</dbReference>
<dbReference type="InterPro" id="IPR035965">
    <property type="entry name" value="PAS-like_dom_sf"/>
</dbReference>
<keyword evidence="3" id="KW-0597">Phosphoprotein</keyword>
<dbReference type="SMART" id="SM00387">
    <property type="entry name" value="HATPase_c"/>
    <property type="match status" value="1"/>
</dbReference>
<dbReference type="InterPro" id="IPR005467">
    <property type="entry name" value="His_kinase_dom"/>
</dbReference>
<dbReference type="Pfam" id="PF08448">
    <property type="entry name" value="PAS_4"/>
    <property type="match status" value="1"/>
</dbReference>
<dbReference type="Gene3D" id="3.30.450.20">
    <property type="entry name" value="PAS domain"/>
    <property type="match status" value="3"/>
</dbReference>
<dbReference type="SUPFAM" id="SSF47384">
    <property type="entry name" value="Homodimeric domain of signal transducing histidine kinase"/>
    <property type="match status" value="1"/>
</dbReference>
<dbReference type="CDD" id="cd00082">
    <property type="entry name" value="HisKA"/>
    <property type="match status" value="1"/>
</dbReference>
<dbReference type="SMART" id="SM00388">
    <property type="entry name" value="HisKA"/>
    <property type="match status" value="1"/>
</dbReference>
<dbReference type="InterPro" id="IPR013767">
    <property type="entry name" value="PAS_fold"/>
</dbReference>
<evidence type="ECO:0000259" key="6">
    <source>
        <dbReference type="PROSITE" id="PS50109"/>
    </source>
</evidence>
<feature type="domain" description="Histidine kinase" evidence="6">
    <location>
        <begin position="558"/>
        <end position="772"/>
    </location>
</feature>
<evidence type="ECO:0000313" key="9">
    <source>
        <dbReference type="EMBL" id="WDA59824.1"/>
    </source>
</evidence>
<comment type="catalytic activity">
    <reaction evidence="1">
        <text>ATP + protein L-histidine = ADP + protein N-phospho-L-histidine.</text>
        <dbReference type="EC" id="2.7.13.3"/>
    </reaction>
</comment>
<dbReference type="SMART" id="SM00091">
    <property type="entry name" value="PAS"/>
    <property type="match status" value="4"/>
</dbReference>
<evidence type="ECO:0000259" key="8">
    <source>
        <dbReference type="PROSITE" id="PS50113"/>
    </source>
</evidence>
<dbReference type="InterPro" id="IPR000700">
    <property type="entry name" value="PAS-assoc_C"/>
</dbReference>
<dbReference type="Pfam" id="PF00989">
    <property type="entry name" value="PAS"/>
    <property type="match status" value="1"/>
</dbReference>
<feature type="domain" description="PAC" evidence="8">
    <location>
        <begin position="338"/>
        <end position="390"/>
    </location>
</feature>
<dbReference type="InterPro" id="IPR036097">
    <property type="entry name" value="HisK_dim/P_sf"/>
</dbReference>
<feature type="domain" description="PAC" evidence="8">
    <location>
        <begin position="487"/>
        <end position="540"/>
    </location>
</feature>
<dbReference type="RefSeq" id="WP_273990482.1">
    <property type="nucleotide sequence ID" value="NZ_BAABQT010000019.1"/>
</dbReference>
<dbReference type="Proteomes" id="UP001217044">
    <property type="component" value="Chromosome"/>
</dbReference>
<dbReference type="PANTHER" id="PTHR43304">
    <property type="entry name" value="PHYTOCHROME-LIKE PROTEIN CPH1"/>
    <property type="match status" value="1"/>
</dbReference>
<dbReference type="InterPro" id="IPR001610">
    <property type="entry name" value="PAC"/>
</dbReference>
<dbReference type="PANTHER" id="PTHR43304:SF1">
    <property type="entry name" value="PAC DOMAIN-CONTAINING PROTEIN"/>
    <property type="match status" value="1"/>
</dbReference>
<keyword evidence="5" id="KW-0418">Kinase</keyword>
<dbReference type="CDD" id="cd00130">
    <property type="entry name" value="PAS"/>
    <property type="match status" value="3"/>
</dbReference>
<sequence length="774" mass="85082">MTDQSDSRPLTRPGFSGADAPALLLALPDPLLLIAADGTAYLNPAAQTALTDAAPQPGGGRVTVWTALFTPEVAGVLRGPLEAALEGQTARASVVLRPGGPVTLVTAAPAAPGPDGEARALLHLRETGAPLSVALDFMDGLGLGVAVQGHDSRILQVNPSATRILGLSEAQLSGRDSLDPRWRAIHPDGLPFPGDTHPSNAALRSGQTIRDVPMGIYRPEPGDWRWLHVTAIPHTLPGQDTPEQVTTVFADVTDRYRMEADLRGSEQRFRSLVEATTQIVWDAHPDGTFLPPQPGWEAFTGQSEASYSYAGWLNAVHPEDRARTIECWQRATLTRQPYLVEHRLRRADGTYVPMQARAVPVIDDGGQIREWVGTHTDMSDVREAQQALIDLNADLERRVQARTLDLANVTRFSTLLLTAAGEGIFGLDLRGVTTFANPAAARMLGYSVERMIGHSQHELVHHHHADGREYPLHDCPIHQTIQDGQTRRVDHDVMWHAQGYPVPVAYVVTPTHDEAGAVSGAVVMVQDTTERERAQAQLRDVIENLERSNQDLEQFAYVASHDLQEPLRTVGSYTELLVRRYQGQLDPRADQYLHYMQDAVTRMRSLIQDLLGFARVGRQETPLERTDLGGLLRAAEQNVRATLEQGGGTLEWHTPHAVLGRPSLLLQLLTNLISNGLKFRAEDRLPRVQVRSELDGEFVHITVQDNGIGIAPEYHTRVFDIFQRLHLRETFAGNGMGLAICRKIVEFHGGRIWLESLPGQGSTFHLTLPVAPTS</sequence>
<dbReference type="PRINTS" id="PR00344">
    <property type="entry name" value="BCTRLSENSOR"/>
</dbReference>
<dbReference type="InterPro" id="IPR052162">
    <property type="entry name" value="Sensor_kinase/Photoreceptor"/>
</dbReference>
<dbReference type="Gene3D" id="3.30.565.10">
    <property type="entry name" value="Histidine kinase-like ATPase, C-terminal domain"/>
    <property type="match status" value="1"/>
</dbReference>
<dbReference type="Pfam" id="PF08447">
    <property type="entry name" value="PAS_3"/>
    <property type="match status" value="1"/>
</dbReference>
<organism evidence="9 10">
    <name type="scientific">Deinococcus aquaticus</name>
    <dbReference type="NCBI Taxonomy" id="328692"/>
    <lineage>
        <taxon>Bacteria</taxon>
        <taxon>Thermotogati</taxon>
        <taxon>Deinococcota</taxon>
        <taxon>Deinococci</taxon>
        <taxon>Deinococcales</taxon>
        <taxon>Deinococcaceae</taxon>
        <taxon>Deinococcus</taxon>
    </lineage>
</organism>
<dbReference type="SUPFAM" id="SSF55785">
    <property type="entry name" value="PYP-like sensor domain (PAS domain)"/>
    <property type="match status" value="3"/>
</dbReference>
<evidence type="ECO:0000256" key="2">
    <source>
        <dbReference type="ARBA" id="ARBA00012438"/>
    </source>
</evidence>
<name>A0ABY7V3Q7_9DEIO</name>
<dbReference type="Pfam" id="PF00512">
    <property type="entry name" value="HisKA"/>
    <property type="match status" value="1"/>
</dbReference>
<evidence type="ECO:0000259" key="7">
    <source>
        <dbReference type="PROSITE" id="PS50112"/>
    </source>
</evidence>
<keyword evidence="4" id="KW-0808">Transferase</keyword>
<dbReference type="PROSITE" id="PS50112">
    <property type="entry name" value="PAS"/>
    <property type="match status" value="2"/>
</dbReference>
<keyword evidence="10" id="KW-1185">Reference proteome</keyword>
<dbReference type="EC" id="2.7.13.3" evidence="2"/>
<protein>
    <recommendedName>
        <fullName evidence="2">histidine kinase</fullName>
        <ecNumber evidence="2">2.7.13.3</ecNumber>
    </recommendedName>
</protein>
<feature type="domain" description="PAS" evidence="7">
    <location>
        <begin position="416"/>
        <end position="484"/>
    </location>
</feature>
<gene>
    <name evidence="9" type="ORF">M8445_06380</name>
</gene>
<dbReference type="InterPro" id="IPR036890">
    <property type="entry name" value="HATPase_C_sf"/>
</dbReference>